<feature type="domain" description="Valyl-tRNA synthetase tRNA-binding arm" evidence="15">
    <location>
        <begin position="818"/>
        <end position="882"/>
    </location>
</feature>
<evidence type="ECO:0000259" key="13">
    <source>
        <dbReference type="Pfam" id="PF00133"/>
    </source>
</evidence>
<name>A0AAP3XRH4_9PROT</name>
<dbReference type="InterPro" id="IPR002303">
    <property type="entry name" value="Valyl-tRNA_ligase"/>
</dbReference>
<dbReference type="InterPro" id="IPR002300">
    <property type="entry name" value="aa-tRNA-synth_Ia"/>
</dbReference>
<dbReference type="SUPFAM" id="SSF46589">
    <property type="entry name" value="tRNA-binding arm"/>
    <property type="match status" value="1"/>
</dbReference>
<feature type="binding site" evidence="12">
    <location>
        <position position="533"/>
    </location>
    <ligand>
        <name>ATP</name>
        <dbReference type="ChEBI" id="CHEBI:30616"/>
    </ligand>
</feature>
<dbReference type="Pfam" id="PF08264">
    <property type="entry name" value="Anticodon_1"/>
    <property type="match status" value="1"/>
</dbReference>
<evidence type="ECO:0000256" key="11">
    <source>
        <dbReference type="ARBA" id="ARBA00060830"/>
    </source>
</evidence>
<dbReference type="GO" id="GO:0005829">
    <property type="term" value="C:cytosol"/>
    <property type="evidence" value="ECO:0007669"/>
    <property type="project" value="TreeGrafter"/>
</dbReference>
<dbReference type="PANTHER" id="PTHR11946:SF93">
    <property type="entry name" value="VALINE--TRNA LIGASE, CHLOROPLASTIC_MITOCHONDRIAL 2"/>
    <property type="match status" value="1"/>
</dbReference>
<proteinExistence type="inferred from homology"/>
<evidence type="ECO:0000256" key="10">
    <source>
        <dbReference type="ARBA" id="ARBA00047552"/>
    </source>
</evidence>
<dbReference type="InterPro" id="IPR001412">
    <property type="entry name" value="aa-tRNA-synth_I_CS"/>
</dbReference>
<dbReference type="InterPro" id="IPR010978">
    <property type="entry name" value="tRNA-bd_arm"/>
</dbReference>
<dbReference type="SUPFAM" id="SSF50677">
    <property type="entry name" value="ValRS/IleRS/LeuRS editing domain"/>
    <property type="match status" value="1"/>
</dbReference>
<dbReference type="FunFam" id="1.10.287.380:FF:000001">
    <property type="entry name" value="Valine--tRNA ligase"/>
    <property type="match status" value="1"/>
</dbReference>
<keyword evidence="9 12" id="KW-0030">Aminoacyl-tRNA synthetase</keyword>
<dbReference type="InterPro" id="IPR014729">
    <property type="entry name" value="Rossmann-like_a/b/a_fold"/>
</dbReference>
<keyword evidence="5 12" id="KW-0547">Nucleotide-binding</keyword>
<evidence type="ECO:0000256" key="1">
    <source>
        <dbReference type="ARBA" id="ARBA00004496"/>
    </source>
</evidence>
<evidence type="ECO:0000256" key="8">
    <source>
        <dbReference type="ARBA" id="ARBA00023054"/>
    </source>
</evidence>
<dbReference type="FunFam" id="3.90.740.10:FF:000005">
    <property type="entry name" value="Valine--tRNA ligase, mitochondrial"/>
    <property type="match status" value="1"/>
</dbReference>
<evidence type="ECO:0000256" key="5">
    <source>
        <dbReference type="ARBA" id="ARBA00022741"/>
    </source>
</evidence>
<keyword evidence="6 12" id="KW-0067">ATP-binding</keyword>
<dbReference type="Pfam" id="PF00133">
    <property type="entry name" value="tRNA-synt_1"/>
    <property type="match status" value="1"/>
</dbReference>
<evidence type="ECO:0000256" key="6">
    <source>
        <dbReference type="ARBA" id="ARBA00022840"/>
    </source>
</evidence>
<evidence type="ECO:0000256" key="9">
    <source>
        <dbReference type="ARBA" id="ARBA00023146"/>
    </source>
</evidence>
<evidence type="ECO:0000256" key="4">
    <source>
        <dbReference type="ARBA" id="ARBA00022598"/>
    </source>
</evidence>
<dbReference type="InterPro" id="IPR033705">
    <property type="entry name" value="Anticodon_Ia_Val"/>
</dbReference>
<comment type="function">
    <text evidence="12">Catalyzes the attachment of valine to tRNA(Val). As ValRS can inadvertently accommodate and process structurally similar amino acids such as threonine, to avoid such errors, it has a 'posttransfer' editing activity that hydrolyzes mischarged Thr-tRNA(Val) in a tRNA-dependent manner.</text>
</comment>
<dbReference type="PROSITE" id="PS00178">
    <property type="entry name" value="AA_TRNA_LIGASE_I"/>
    <property type="match status" value="1"/>
</dbReference>
<feature type="short sequence motif" description="'HIGH' region" evidence="12">
    <location>
        <begin position="43"/>
        <end position="53"/>
    </location>
</feature>
<dbReference type="EMBL" id="JARGEQ010000091">
    <property type="protein sequence ID" value="MDF1586626.1"/>
    <property type="molecule type" value="Genomic_DNA"/>
</dbReference>
<feature type="domain" description="Aminoacyl-tRNA synthetase class Ia" evidence="13">
    <location>
        <begin position="15"/>
        <end position="569"/>
    </location>
</feature>
<dbReference type="SUPFAM" id="SSF47323">
    <property type="entry name" value="Anticodon-binding domain of a subclass of class I aminoacyl-tRNA synthetases"/>
    <property type="match status" value="1"/>
</dbReference>
<feature type="domain" description="Methionyl/Valyl/Leucyl/Isoleucyl-tRNA synthetase anticodon-binding" evidence="14">
    <location>
        <begin position="612"/>
        <end position="758"/>
    </location>
</feature>
<dbReference type="Proteomes" id="UP001301140">
    <property type="component" value="Unassembled WGS sequence"/>
</dbReference>
<comment type="domain">
    <text evidence="12">The C-terminal coiled-coil domain is crucial for aminoacylation activity.</text>
</comment>
<dbReference type="FunFam" id="3.40.50.620:FF:000032">
    <property type="entry name" value="Valine--tRNA ligase"/>
    <property type="match status" value="1"/>
</dbReference>
<evidence type="ECO:0000259" key="15">
    <source>
        <dbReference type="Pfam" id="PF10458"/>
    </source>
</evidence>
<evidence type="ECO:0000256" key="2">
    <source>
        <dbReference type="ARBA" id="ARBA00011245"/>
    </source>
</evidence>
<dbReference type="EC" id="6.1.1.9" evidence="12"/>
<comment type="similarity">
    <text evidence="11 12">Belongs to the class-I aminoacyl-tRNA synthetase family. ValS type 1 subfamily.</text>
</comment>
<dbReference type="GO" id="GO:0002161">
    <property type="term" value="F:aminoacyl-tRNA deacylase activity"/>
    <property type="evidence" value="ECO:0007669"/>
    <property type="project" value="InterPro"/>
</dbReference>
<evidence type="ECO:0000313" key="16">
    <source>
        <dbReference type="EMBL" id="MDF1586626.1"/>
    </source>
</evidence>
<dbReference type="PANTHER" id="PTHR11946">
    <property type="entry name" value="VALYL-TRNA SYNTHETASES"/>
    <property type="match status" value="1"/>
</dbReference>
<dbReference type="Gene3D" id="1.10.287.380">
    <property type="entry name" value="Valyl-tRNA synthetase, C-terminal domain"/>
    <property type="match status" value="1"/>
</dbReference>
<evidence type="ECO:0000259" key="14">
    <source>
        <dbReference type="Pfam" id="PF08264"/>
    </source>
</evidence>
<reference evidence="16 17" key="1">
    <citation type="submission" date="2023-03" db="EMBL/GenBank/DDBJ databases">
        <title>YIM 152171 draft genome.</title>
        <authorList>
            <person name="Yang Z."/>
        </authorList>
    </citation>
    <scope>NUCLEOTIDE SEQUENCE [LARGE SCALE GENOMIC DNA]</scope>
    <source>
        <strain evidence="16 17">YIM 152171</strain>
    </source>
</reference>
<dbReference type="SUPFAM" id="SSF52374">
    <property type="entry name" value="Nucleotidylyl transferase"/>
    <property type="match status" value="1"/>
</dbReference>
<dbReference type="GO" id="GO:0005524">
    <property type="term" value="F:ATP binding"/>
    <property type="evidence" value="ECO:0007669"/>
    <property type="project" value="UniProtKB-UniRule"/>
</dbReference>
<dbReference type="Gene3D" id="3.40.50.620">
    <property type="entry name" value="HUPs"/>
    <property type="match status" value="2"/>
</dbReference>
<dbReference type="Pfam" id="PF10458">
    <property type="entry name" value="Val_tRNA-synt_C"/>
    <property type="match status" value="1"/>
</dbReference>
<dbReference type="Gene3D" id="3.90.740.10">
    <property type="entry name" value="Valyl/Leucyl/Isoleucyl-tRNA synthetase, editing domain"/>
    <property type="match status" value="1"/>
</dbReference>
<keyword evidence="4 12" id="KW-0436">Ligase</keyword>
<keyword evidence="8 12" id="KW-0175">Coiled coil</keyword>
<dbReference type="GO" id="GO:0004832">
    <property type="term" value="F:valine-tRNA ligase activity"/>
    <property type="evidence" value="ECO:0007669"/>
    <property type="project" value="UniProtKB-UniRule"/>
</dbReference>
<comment type="subunit">
    <text evidence="2 12">Monomer.</text>
</comment>
<dbReference type="InterPro" id="IPR019499">
    <property type="entry name" value="Val-tRNA_synth_tRNA-bd"/>
</dbReference>
<evidence type="ECO:0000256" key="7">
    <source>
        <dbReference type="ARBA" id="ARBA00022917"/>
    </source>
</evidence>
<gene>
    <name evidence="12" type="primary">valS</name>
    <name evidence="16" type="ORF">PZ740_09550</name>
</gene>
<comment type="caution">
    <text evidence="16">The sequence shown here is derived from an EMBL/GenBank/DDBJ whole genome shotgun (WGS) entry which is preliminary data.</text>
</comment>
<evidence type="ECO:0000313" key="17">
    <source>
        <dbReference type="Proteomes" id="UP001301140"/>
    </source>
</evidence>
<dbReference type="HAMAP" id="MF_02004">
    <property type="entry name" value="Val_tRNA_synth_type1"/>
    <property type="match status" value="1"/>
</dbReference>
<keyword evidence="3 12" id="KW-0963">Cytoplasm</keyword>
<feature type="short sequence motif" description="'KMSKS' region" evidence="12">
    <location>
        <begin position="530"/>
        <end position="534"/>
    </location>
</feature>
<keyword evidence="7 12" id="KW-0648">Protein biosynthesis</keyword>
<dbReference type="InterPro" id="IPR037118">
    <property type="entry name" value="Val-tRNA_synth_C_sf"/>
</dbReference>
<dbReference type="GO" id="GO:0006438">
    <property type="term" value="P:valyl-tRNA aminoacylation"/>
    <property type="evidence" value="ECO:0007669"/>
    <property type="project" value="UniProtKB-UniRule"/>
</dbReference>
<feature type="coiled-coil region" evidence="12">
    <location>
        <begin position="816"/>
        <end position="843"/>
    </location>
</feature>
<comment type="catalytic activity">
    <reaction evidence="10 12">
        <text>tRNA(Val) + L-valine + ATP = L-valyl-tRNA(Val) + AMP + diphosphate</text>
        <dbReference type="Rhea" id="RHEA:10704"/>
        <dbReference type="Rhea" id="RHEA-COMP:9672"/>
        <dbReference type="Rhea" id="RHEA-COMP:9708"/>
        <dbReference type="ChEBI" id="CHEBI:30616"/>
        <dbReference type="ChEBI" id="CHEBI:33019"/>
        <dbReference type="ChEBI" id="CHEBI:57762"/>
        <dbReference type="ChEBI" id="CHEBI:78442"/>
        <dbReference type="ChEBI" id="CHEBI:78537"/>
        <dbReference type="ChEBI" id="CHEBI:456215"/>
        <dbReference type="EC" id="6.1.1.9"/>
    </reaction>
</comment>
<dbReference type="FunFam" id="3.40.50.620:FF:000078">
    <property type="entry name" value="Valine--tRNA ligase, mitochondrial"/>
    <property type="match status" value="1"/>
</dbReference>
<protein>
    <recommendedName>
        <fullName evidence="12">Valine--tRNA ligase</fullName>
        <ecNumber evidence="12">6.1.1.9</ecNumber>
    </recommendedName>
    <alternativeName>
        <fullName evidence="12">Valyl-tRNA synthetase</fullName>
        <shortName evidence="12">ValRS</shortName>
    </alternativeName>
</protein>
<dbReference type="AlphaFoldDB" id="A0AAP3XRH4"/>
<organism evidence="16 17">
    <name type="scientific">Marinimicrococcus flavescens</name>
    <dbReference type="NCBI Taxonomy" id="3031815"/>
    <lineage>
        <taxon>Bacteria</taxon>
        <taxon>Pseudomonadati</taxon>
        <taxon>Pseudomonadota</taxon>
        <taxon>Alphaproteobacteria</taxon>
        <taxon>Geminicoccales</taxon>
        <taxon>Geminicoccaceae</taxon>
        <taxon>Marinimicrococcus</taxon>
    </lineage>
</organism>
<dbReference type="NCBIfam" id="TIGR00422">
    <property type="entry name" value="valS"/>
    <property type="match status" value="1"/>
</dbReference>
<evidence type="ECO:0000256" key="3">
    <source>
        <dbReference type="ARBA" id="ARBA00022490"/>
    </source>
</evidence>
<keyword evidence="17" id="KW-1185">Reference proteome</keyword>
<comment type="subcellular location">
    <subcellularLocation>
        <location evidence="1 12">Cytoplasm</location>
    </subcellularLocation>
</comment>
<sequence>MLDKTYQPAEVEAKLYALWESAGLFAPKAADSAAPYCIMMPPPNVTGSLHMGHALTFTVQDTLVRFHRMLGRETLWQPGMDHAGIATQMVVERQLAAEGVEMGRRALGREAFVKRVWEWKEESGGMIARQLQRIGASPDWSRERFTMDEGLSRAVRRAFVSLYRKGLIYRDKRLVNWDCKLQTAVSDLEVQQTETNGHLWHLAYPVEGEPGRTITVATTRPETMLGDTGVAVHPEDERFRELVGKQVILPLVGRRIPIVADEYSDPEKGTGAVKITPAHDFNDFEVGRRHGLEAISILDEHGRVNDNAPEAYRGLDRFEARKRVLADLEAQGVLVATEQHRHMVPHGDRSGTVLEPFLTDQWYCDAATLAKPAIEAVESGAARFVPKQWENTYFEWMRNIQPWCISRQLWWGHQIPAWYGPDGQVFVEESEEAAQEAARAHYGSEVEITRDEDVLDTWFSSGLWPFSTLGWPEQTPELARFYPTSVLVTGFDIIFFWVARMMMMGLEFMGEVPFREIYIHGLVRDEKGAKMSKSKGNVIDPLGLIDRYGADALRVSILASTAQGRDIKFGESRVEGYRNFVTKLWNAARFIEMNEGRLAPGFDPAACRTPLNRWIVGETAKAAAAATEALRAYRFNEAALGLYHFTWSTYCDWYVELAKPLLASEDEAVREETRATAGWVLAQILHLLHPMAPFVTEELWARLFKAPGGMLAAASWPMPDRALVDEDAEAELSWLTRAIGAVRAARTELNVPPGARLRLLAFNADATTRARLERHGEALARLARLGAIEIGEGAVPGNALQVVVDEATFAMPVADVVDLAQEAQRLRKEIARLEGEIGKIEQKLANPKFVERAPAEVVEEQRERQVDAEATRDRLAAALARIA</sequence>
<accession>A0AAP3XRH4</accession>
<dbReference type="InterPro" id="IPR013155">
    <property type="entry name" value="M/V/L/I-tRNA-synth_anticd-bd"/>
</dbReference>
<dbReference type="RefSeq" id="WP_327789041.1">
    <property type="nucleotide sequence ID" value="NZ_JARGEQ010000091.1"/>
</dbReference>
<dbReference type="CDD" id="cd00817">
    <property type="entry name" value="ValRS_core"/>
    <property type="match status" value="1"/>
</dbReference>
<dbReference type="Gene3D" id="1.10.730.10">
    <property type="entry name" value="Isoleucyl-tRNA Synthetase, Domain 1"/>
    <property type="match status" value="1"/>
</dbReference>
<dbReference type="PRINTS" id="PR00986">
    <property type="entry name" value="TRNASYNTHVAL"/>
</dbReference>
<comment type="domain">
    <text evidence="12">ValRS has two distinct active sites: one for aminoacylation and one for editing. The misactivated threonine is translocated from the active site to the editing site.</text>
</comment>
<dbReference type="NCBIfam" id="NF004349">
    <property type="entry name" value="PRK05729.1"/>
    <property type="match status" value="1"/>
</dbReference>
<evidence type="ECO:0000256" key="12">
    <source>
        <dbReference type="HAMAP-Rule" id="MF_02004"/>
    </source>
</evidence>
<dbReference type="InterPro" id="IPR009008">
    <property type="entry name" value="Val/Leu/Ile-tRNA-synth_edit"/>
</dbReference>
<dbReference type="CDD" id="cd07962">
    <property type="entry name" value="Anticodon_Ia_Val"/>
    <property type="match status" value="1"/>
</dbReference>
<dbReference type="InterPro" id="IPR009080">
    <property type="entry name" value="tRNAsynth_Ia_anticodon-bd"/>
</dbReference>